<organism evidence="1 2">
    <name type="scientific">Aristolochia fimbriata</name>
    <name type="common">White veined hardy Dutchman's pipe vine</name>
    <dbReference type="NCBI Taxonomy" id="158543"/>
    <lineage>
        <taxon>Eukaryota</taxon>
        <taxon>Viridiplantae</taxon>
        <taxon>Streptophyta</taxon>
        <taxon>Embryophyta</taxon>
        <taxon>Tracheophyta</taxon>
        <taxon>Spermatophyta</taxon>
        <taxon>Magnoliopsida</taxon>
        <taxon>Magnoliidae</taxon>
        <taxon>Piperales</taxon>
        <taxon>Aristolochiaceae</taxon>
        <taxon>Aristolochia</taxon>
    </lineage>
</organism>
<dbReference type="Gene3D" id="3.30.559.10">
    <property type="entry name" value="Chloramphenicol acetyltransferase-like domain"/>
    <property type="match status" value="1"/>
</dbReference>
<reference evidence="1 2" key="1">
    <citation type="submission" date="2021-07" db="EMBL/GenBank/DDBJ databases">
        <title>The Aristolochia fimbriata genome: insights into angiosperm evolution, floral development and chemical biosynthesis.</title>
        <authorList>
            <person name="Jiao Y."/>
        </authorList>
    </citation>
    <scope>NUCLEOTIDE SEQUENCE [LARGE SCALE GENOMIC DNA]</scope>
    <source>
        <strain evidence="1">IBCAS-2021</strain>
        <tissue evidence="1">Leaf</tissue>
    </source>
</reference>
<accession>A0AAV7EJW5</accession>
<evidence type="ECO:0000313" key="1">
    <source>
        <dbReference type="EMBL" id="KAG9448686.1"/>
    </source>
</evidence>
<dbReference type="AlphaFoldDB" id="A0AAV7EJW5"/>
<dbReference type="Proteomes" id="UP000825729">
    <property type="component" value="Unassembled WGS sequence"/>
</dbReference>
<name>A0AAV7EJW5_ARIFI</name>
<keyword evidence="2" id="KW-1185">Reference proteome</keyword>
<gene>
    <name evidence="1" type="ORF">H6P81_008651</name>
</gene>
<evidence type="ECO:0000313" key="2">
    <source>
        <dbReference type="Proteomes" id="UP000825729"/>
    </source>
</evidence>
<sequence>MEGGILSPNLEVDCWLGFDFHEMDFGGGGLCGFLPSWVPVEGVVIIKPSLHGDEDKGGGGIDVVVTLLEEIN</sequence>
<dbReference type="InterPro" id="IPR023213">
    <property type="entry name" value="CAT-like_dom_sf"/>
</dbReference>
<dbReference type="EMBL" id="JAINDJ010000004">
    <property type="protein sequence ID" value="KAG9448686.1"/>
    <property type="molecule type" value="Genomic_DNA"/>
</dbReference>
<proteinExistence type="predicted"/>
<protein>
    <submittedName>
        <fullName evidence="1">Uncharacterized protein</fullName>
    </submittedName>
</protein>
<comment type="caution">
    <text evidence="1">The sequence shown here is derived from an EMBL/GenBank/DDBJ whole genome shotgun (WGS) entry which is preliminary data.</text>
</comment>